<sequence>MKTYCILIKQAKAEIEQKQKELNQILRDKLNLEQQIEHLLETFEREQVGVSLHKSFFNPKYFDRVSNKIKAYSHLLKTKNDEYDALKDEIFGLFSRRKQYEILLENLERKLALEHQKKEAEEIEDLFRPNSR</sequence>
<proteinExistence type="predicted"/>
<feature type="coiled-coil region" evidence="1">
    <location>
        <begin position="1"/>
        <end position="42"/>
    </location>
</feature>
<protein>
    <recommendedName>
        <fullName evidence="4">Flagellar FliJ protein</fullName>
    </recommendedName>
</protein>
<dbReference type="Proteomes" id="UP000594001">
    <property type="component" value="Chromosome"/>
</dbReference>
<keyword evidence="1" id="KW-0175">Coiled coil</keyword>
<dbReference type="RefSeq" id="WP_350332419.1">
    <property type="nucleotide sequence ID" value="NZ_CP054719.1"/>
</dbReference>
<evidence type="ECO:0000313" key="2">
    <source>
        <dbReference type="EMBL" id="QOL19674.1"/>
    </source>
</evidence>
<evidence type="ECO:0008006" key="4">
    <source>
        <dbReference type="Google" id="ProtNLM"/>
    </source>
</evidence>
<accession>A0A7L9RSW6</accession>
<keyword evidence="3" id="KW-1185">Reference proteome</keyword>
<organism evidence="2 3">
    <name type="scientific">Candidatus Bodocaedibacter vickermanii</name>
    <dbReference type="NCBI Taxonomy" id="2741701"/>
    <lineage>
        <taxon>Bacteria</taxon>
        <taxon>Pseudomonadati</taxon>
        <taxon>Pseudomonadota</taxon>
        <taxon>Alphaproteobacteria</taxon>
        <taxon>Holosporales</taxon>
        <taxon>Candidatus Paracaedibacteraceae</taxon>
        <taxon>Candidatus Bodocaedibacter</taxon>
    </lineage>
</organism>
<evidence type="ECO:0000256" key="1">
    <source>
        <dbReference type="SAM" id="Coils"/>
    </source>
</evidence>
<evidence type="ECO:0000313" key="3">
    <source>
        <dbReference type="Proteomes" id="UP000594001"/>
    </source>
</evidence>
<name>A0A7L9RSW6_9PROT</name>
<dbReference type="AlphaFoldDB" id="A0A7L9RSW6"/>
<gene>
    <name evidence="2" type="ORF">CPBP_00439</name>
</gene>
<reference evidence="2 3" key="1">
    <citation type="submission" date="2020-06" db="EMBL/GenBank/DDBJ databases">
        <title>The endosymbiont of the kinetoplastid Bodo saltans is a Paracaedibacter-like alpha-proteobacterium possessing a putative toxin-antitoxin system.</title>
        <authorList>
            <person name="Midha S."/>
            <person name="Rigden D.J."/>
            <person name="Siozios S."/>
            <person name="Hurst G.D.D."/>
            <person name="Jackson A.P."/>
        </authorList>
    </citation>
    <scope>NUCLEOTIDE SEQUENCE [LARGE SCALE GENOMIC DNA]</scope>
    <source>
        <strain evidence="2">Lake Konstanz</strain>
    </source>
</reference>
<dbReference type="KEGG" id="pbal:CPBP_00439"/>
<dbReference type="EMBL" id="CP054719">
    <property type="protein sequence ID" value="QOL19674.1"/>
    <property type="molecule type" value="Genomic_DNA"/>
</dbReference>
<feature type="coiled-coil region" evidence="1">
    <location>
        <begin position="69"/>
        <end position="124"/>
    </location>
</feature>